<feature type="compositionally biased region" description="Acidic residues" evidence="1">
    <location>
        <begin position="184"/>
        <end position="206"/>
    </location>
</feature>
<feature type="region of interest" description="Disordered" evidence="1">
    <location>
        <begin position="168"/>
        <end position="206"/>
    </location>
</feature>
<reference evidence="2" key="1">
    <citation type="submission" date="2023-04" db="EMBL/GenBank/DDBJ databases">
        <title>Phytophthora fragariaefolia NBRC 109709.</title>
        <authorList>
            <person name="Ichikawa N."/>
            <person name="Sato H."/>
            <person name="Tonouchi N."/>
        </authorList>
    </citation>
    <scope>NUCLEOTIDE SEQUENCE</scope>
    <source>
        <strain evidence="2">NBRC 109709</strain>
    </source>
</reference>
<feature type="compositionally biased region" description="Polar residues" evidence="1">
    <location>
        <begin position="69"/>
        <end position="81"/>
    </location>
</feature>
<gene>
    <name evidence="2" type="ORF">Pfra01_002051500</name>
</gene>
<keyword evidence="3" id="KW-1185">Reference proteome</keyword>
<feature type="region of interest" description="Disordered" evidence="1">
    <location>
        <begin position="99"/>
        <end position="138"/>
    </location>
</feature>
<evidence type="ECO:0000256" key="1">
    <source>
        <dbReference type="SAM" id="MobiDB-lite"/>
    </source>
</evidence>
<feature type="region of interest" description="Disordered" evidence="1">
    <location>
        <begin position="27"/>
        <end position="81"/>
    </location>
</feature>
<accession>A0A9W6Y310</accession>
<proteinExistence type="predicted"/>
<sequence length="206" mass="22417">MGAPNKEIALIDHTGNAAYALTSPVLKLPYPPRQQGITRASPYPSFNTSTRKRSTDRIPTKRSGKAKKQNANSKSTVGSSSDATVSYVNFALATCTPRQLADGKHDQPSVPEFNPKEPHADRAAFKHHDGRFTAEGPKTSVNDFSSKYLKTPDELEAEILVEAEAESEVKEAKLQAEAGKTSVDDEEGRSEAEEETGEDDENVIEI</sequence>
<dbReference type="EMBL" id="BSXT01002804">
    <property type="protein sequence ID" value="GMF51033.1"/>
    <property type="molecule type" value="Genomic_DNA"/>
</dbReference>
<evidence type="ECO:0000313" key="3">
    <source>
        <dbReference type="Proteomes" id="UP001165121"/>
    </source>
</evidence>
<dbReference type="AlphaFoldDB" id="A0A9W6Y310"/>
<protein>
    <submittedName>
        <fullName evidence="2">Unnamed protein product</fullName>
    </submittedName>
</protein>
<dbReference type="Proteomes" id="UP001165121">
    <property type="component" value="Unassembled WGS sequence"/>
</dbReference>
<organism evidence="2 3">
    <name type="scientific">Phytophthora fragariaefolia</name>
    <dbReference type="NCBI Taxonomy" id="1490495"/>
    <lineage>
        <taxon>Eukaryota</taxon>
        <taxon>Sar</taxon>
        <taxon>Stramenopiles</taxon>
        <taxon>Oomycota</taxon>
        <taxon>Peronosporomycetes</taxon>
        <taxon>Peronosporales</taxon>
        <taxon>Peronosporaceae</taxon>
        <taxon>Phytophthora</taxon>
    </lineage>
</organism>
<name>A0A9W6Y310_9STRA</name>
<evidence type="ECO:0000313" key="2">
    <source>
        <dbReference type="EMBL" id="GMF51033.1"/>
    </source>
</evidence>
<feature type="compositionally biased region" description="Basic and acidic residues" evidence="1">
    <location>
        <begin position="114"/>
        <end position="132"/>
    </location>
</feature>
<comment type="caution">
    <text evidence="2">The sequence shown here is derived from an EMBL/GenBank/DDBJ whole genome shotgun (WGS) entry which is preliminary data.</text>
</comment>